<feature type="domain" description="RNase H type-1" evidence="1">
    <location>
        <begin position="8"/>
        <end position="129"/>
    </location>
</feature>
<dbReference type="InterPro" id="IPR052929">
    <property type="entry name" value="RNase_H-like_EbsB-rel"/>
</dbReference>
<dbReference type="GO" id="GO:0003676">
    <property type="term" value="F:nucleic acid binding"/>
    <property type="evidence" value="ECO:0007669"/>
    <property type="project" value="InterPro"/>
</dbReference>
<dbReference type="EMBL" id="BSYR01000012">
    <property type="protein sequence ID" value="GMI75965.1"/>
    <property type="molecule type" value="Genomic_DNA"/>
</dbReference>
<name>A0A9W7LUS1_HIBTR</name>
<dbReference type="GO" id="GO:0004523">
    <property type="term" value="F:RNA-DNA hybrid ribonuclease activity"/>
    <property type="evidence" value="ECO:0007669"/>
    <property type="project" value="InterPro"/>
</dbReference>
<evidence type="ECO:0000313" key="2">
    <source>
        <dbReference type="EMBL" id="GMI75965.1"/>
    </source>
</evidence>
<evidence type="ECO:0000259" key="1">
    <source>
        <dbReference type="Pfam" id="PF13456"/>
    </source>
</evidence>
<keyword evidence="3" id="KW-1185">Reference proteome</keyword>
<organism evidence="2 3">
    <name type="scientific">Hibiscus trionum</name>
    <name type="common">Flower of an hour</name>
    <dbReference type="NCBI Taxonomy" id="183268"/>
    <lineage>
        <taxon>Eukaryota</taxon>
        <taxon>Viridiplantae</taxon>
        <taxon>Streptophyta</taxon>
        <taxon>Embryophyta</taxon>
        <taxon>Tracheophyta</taxon>
        <taxon>Spermatophyta</taxon>
        <taxon>Magnoliopsida</taxon>
        <taxon>eudicotyledons</taxon>
        <taxon>Gunneridae</taxon>
        <taxon>Pentapetalae</taxon>
        <taxon>rosids</taxon>
        <taxon>malvids</taxon>
        <taxon>Malvales</taxon>
        <taxon>Malvaceae</taxon>
        <taxon>Malvoideae</taxon>
        <taxon>Hibiscus</taxon>
    </lineage>
</organism>
<dbReference type="InterPro" id="IPR036397">
    <property type="entry name" value="RNaseH_sf"/>
</dbReference>
<dbReference type="InterPro" id="IPR044730">
    <property type="entry name" value="RNase_H-like_dom_plant"/>
</dbReference>
<dbReference type="Gene3D" id="3.30.420.10">
    <property type="entry name" value="Ribonuclease H-like superfamily/Ribonuclease H"/>
    <property type="match status" value="1"/>
</dbReference>
<dbReference type="CDD" id="cd06222">
    <property type="entry name" value="RNase_H_like"/>
    <property type="match status" value="1"/>
</dbReference>
<evidence type="ECO:0000313" key="3">
    <source>
        <dbReference type="Proteomes" id="UP001165190"/>
    </source>
</evidence>
<gene>
    <name evidence="2" type="ORF">HRI_001265800</name>
</gene>
<protein>
    <recommendedName>
        <fullName evidence="1">RNase H type-1 domain-containing protein</fullName>
    </recommendedName>
</protein>
<dbReference type="AlphaFoldDB" id="A0A9W7LUS1"/>
<reference evidence="2" key="1">
    <citation type="submission" date="2023-05" db="EMBL/GenBank/DDBJ databases">
        <title>Genome and transcriptome analyses reveal genes involved in the formation of fine ridges on petal epidermal cells in Hibiscus trionum.</title>
        <authorList>
            <person name="Koshimizu S."/>
            <person name="Masuda S."/>
            <person name="Ishii T."/>
            <person name="Shirasu K."/>
            <person name="Hoshino A."/>
            <person name="Arita M."/>
        </authorList>
    </citation>
    <scope>NUCLEOTIDE SEQUENCE</scope>
    <source>
        <strain evidence="2">Hamamatsu line</strain>
    </source>
</reference>
<dbReference type="PANTHER" id="PTHR47074:SF61">
    <property type="entry name" value="RNASE H TYPE-1 DOMAIN-CONTAINING PROTEIN"/>
    <property type="match status" value="1"/>
</dbReference>
<dbReference type="Pfam" id="PF13456">
    <property type="entry name" value="RVT_3"/>
    <property type="match status" value="1"/>
</dbReference>
<dbReference type="OrthoDB" id="1752174at2759"/>
<dbReference type="InterPro" id="IPR012337">
    <property type="entry name" value="RNaseH-like_sf"/>
</dbReference>
<dbReference type="SUPFAM" id="SSF53098">
    <property type="entry name" value="Ribonuclease H-like"/>
    <property type="match status" value="1"/>
</dbReference>
<dbReference type="Proteomes" id="UP001165190">
    <property type="component" value="Unassembled WGS sequence"/>
</dbReference>
<sequence>MDNYIKVNFDAVFIQNSRESFSGVVCRDGEGFVVAAGILQHHNVGDAFVAEAMAYLQAVQLVREAGFLNIIVEGDSLTVIRKLRTSIKDSSITGPIVYDNKEASKLFSSISFNHVRREANKVAHELAKEGRNFHCPRFWIEEAPQAVLELAGLERPSTILH</sequence>
<proteinExistence type="predicted"/>
<accession>A0A9W7LUS1</accession>
<comment type="caution">
    <text evidence="2">The sequence shown here is derived from an EMBL/GenBank/DDBJ whole genome shotgun (WGS) entry which is preliminary data.</text>
</comment>
<dbReference type="InterPro" id="IPR002156">
    <property type="entry name" value="RNaseH_domain"/>
</dbReference>
<dbReference type="PANTHER" id="PTHR47074">
    <property type="entry name" value="BNAC02G40300D PROTEIN"/>
    <property type="match status" value="1"/>
</dbReference>